<reference evidence="2" key="1">
    <citation type="submission" date="2016-11" db="EMBL/GenBank/DDBJ databases">
        <authorList>
            <person name="Varghese N."/>
            <person name="Submissions S."/>
        </authorList>
    </citation>
    <scope>NUCLEOTIDE SEQUENCE [LARGE SCALE GENOMIC DNA]</scope>
    <source>
        <strain evidence="2">DSM 15449</strain>
    </source>
</reference>
<dbReference type="SUPFAM" id="SSF143011">
    <property type="entry name" value="RelE-like"/>
    <property type="match status" value="1"/>
</dbReference>
<dbReference type="InterPro" id="IPR035093">
    <property type="entry name" value="RelE/ParE_toxin_dom_sf"/>
</dbReference>
<keyword evidence="2" id="KW-1185">Reference proteome</keyword>
<sequence length="85" mass="9846">MPVIIKTNSFNVYFSLLSPKEQKQTIKALRFLAENPRHPLLQTHKLEGTVFIEAYANMDIRIIFERTSDTIVLRAVGHHDILKNL</sequence>
<name>A0A1M5VJI2_9FIRM</name>
<evidence type="ECO:0000313" key="1">
    <source>
        <dbReference type="EMBL" id="SHH75442.1"/>
    </source>
</evidence>
<protein>
    <recommendedName>
        <fullName evidence="3">DNA helicase</fullName>
    </recommendedName>
</protein>
<evidence type="ECO:0000313" key="2">
    <source>
        <dbReference type="Proteomes" id="UP000183954"/>
    </source>
</evidence>
<gene>
    <name evidence="1" type="ORF">SAMN02746098_01377</name>
</gene>
<accession>A0A1M5VJI2</accession>
<dbReference type="STRING" id="1121420.SAMN02746098_01377"/>
<organism evidence="1 2">
    <name type="scientific">Desulfosporosinus lacus DSM 15449</name>
    <dbReference type="NCBI Taxonomy" id="1121420"/>
    <lineage>
        <taxon>Bacteria</taxon>
        <taxon>Bacillati</taxon>
        <taxon>Bacillota</taxon>
        <taxon>Clostridia</taxon>
        <taxon>Eubacteriales</taxon>
        <taxon>Desulfitobacteriaceae</taxon>
        <taxon>Desulfosporosinus</taxon>
    </lineage>
</organism>
<evidence type="ECO:0008006" key="3">
    <source>
        <dbReference type="Google" id="ProtNLM"/>
    </source>
</evidence>
<dbReference type="Proteomes" id="UP000183954">
    <property type="component" value="Unassembled WGS sequence"/>
</dbReference>
<dbReference type="Gene3D" id="3.30.2310.20">
    <property type="entry name" value="RelE-like"/>
    <property type="match status" value="1"/>
</dbReference>
<dbReference type="RefSeq" id="WP_073028784.1">
    <property type="nucleotide sequence ID" value="NZ_FQXJ01000004.1"/>
</dbReference>
<proteinExistence type="predicted"/>
<dbReference type="AlphaFoldDB" id="A0A1M5VJI2"/>
<dbReference type="OrthoDB" id="5521312at2"/>
<dbReference type="EMBL" id="FQXJ01000004">
    <property type="protein sequence ID" value="SHH75442.1"/>
    <property type="molecule type" value="Genomic_DNA"/>
</dbReference>